<dbReference type="Proteomes" id="UP000241769">
    <property type="component" value="Unassembled WGS sequence"/>
</dbReference>
<dbReference type="Gene3D" id="3.40.50.720">
    <property type="entry name" value="NAD(P)-binding Rossmann-like Domain"/>
    <property type="match status" value="1"/>
</dbReference>
<dbReference type="AlphaFoldDB" id="A0A2P6NNW7"/>
<accession>A0A2P6NNW7</accession>
<dbReference type="OrthoDB" id="153074at2759"/>
<dbReference type="EMBL" id="MDYQ01000042">
    <property type="protein sequence ID" value="PRP85636.1"/>
    <property type="molecule type" value="Genomic_DNA"/>
</dbReference>
<keyword evidence="3" id="KW-1133">Transmembrane helix</keyword>
<dbReference type="InterPro" id="IPR036291">
    <property type="entry name" value="NAD(P)-bd_dom_sf"/>
</dbReference>
<dbReference type="InterPro" id="IPR020904">
    <property type="entry name" value="Sc_DH/Rdtase_CS"/>
</dbReference>
<evidence type="ECO:0000256" key="2">
    <source>
        <dbReference type="ARBA" id="ARBA00023002"/>
    </source>
</evidence>
<evidence type="ECO:0000256" key="1">
    <source>
        <dbReference type="ARBA" id="ARBA00006484"/>
    </source>
</evidence>
<comment type="caution">
    <text evidence="4">The sequence shown here is derived from an EMBL/GenBank/DDBJ whole genome shotgun (WGS) entry which is preliminary data.</text>
</comment>
<gene>
    <name evidence="4" type="ORF">PROFUN_06425</name>
</gene>
<proteinExistence type="inferred from homology"/>
<dbReference type="PANTHER" id="PTHR43008">
    <property type="entry name" value="BENZIL REDUCTASE"/>
    <property type="match status" value="1"/>
</dbReference>
<feature type="transmembrane region" description="Helical" evidence="3">
    <location>
        <begin position="6"/>
        <end position="30"/>
    </location>
</feature>
<dbReference type="GO" id="GO:0016616">
    <property type="term" value="F:oxidoreductase activity, acting on the CH-OH group of donors, NAD or NADP as acceptor"/>
    <property type="evidence" value="ECO:0007669"/>
    <property type="project" value="UniProtKB-ARBA"/>
</dbReference>
<keyword evidence="3" id="KW-0812">Transmembrane</keyword>
<dbReference type="SUPFAM" id="SSF51735">
    <property type="entry name" value="NAD(P)-binding Rossmann-fold domains"/>
    <property type="match status" value="1"/>
</dbReference>
<dbReference type="Pfam" id="PF00106">
    <property type="entry name" value="adh_short"/>
    <property type="match status" value="1"/>
</dbReference>
<keyword evidence="2" id="KW-0560">Oxidoreductase</keyword>
<name>A0A2P6NNW7_9EUKA</name>
<comment type="similarity">
    <text evidence="1">Belongs to the short-chain dehydrogenases/reductases (SDR) family.</text>
</comment>
<keyword evidence="5" id="KW-1185">Reference proteome</keyword>
<dbReference type="PRINTS" id="PR00081">
    <property type="entry name" value="GDHRDH"/>
</dbReference>
<dbReference type="PROSITE" id="PS00061">
    <property type="entry name" value="ADH_SHORT"/>
    <property type="match status" value="1"/>
</dbReference>
<dbReference type="PANTHER" id="PTHR43008:SF8">
    <property type="entry name" value="BENZIL REDUCTASE ((S)-BENZOIN FORMING) IRC24"/>
    <property type="match status" value="1"/>
</dbReference>
<evidence type="ECO:0000313" key="4">
    <source>
        <dbReference type="EMBL" id="PRP85636.1"/>
    </source>
</evidence>
<organism evidence="4 5">
    <name type="scientific">Planoprotostelium fungivorum</name>
    <dbReference type="NCBI Taxonomy" id="1890364"/>
    <lineage>
        <taxon>Eukaryota</taxon>
        <taxon>Amoebozoa</taxon>
        <taxon>Evosea</taxon>
        <taxon>Variosea</taxon>
        <taxon>Cavosteliida</taxon>
        <taxon>Cavosteliaceae</taxon>
        <taxon>Planoprotostelium</taxon>
    </lineage>
</organism>
<keyword evidence="3" id="KW-0472">Membrane</keyword>
<reference evidence="4 5" key="1">
    <citation type="journal article" date="2018" name="Genome Biol. Evol.">
        <title>Multiple Roots of Fruiting Body Formation in Amoebozoa.</title>
        <authorList>
            <person name="Hillmann F."/>
            <person name="Forbes G."/>
            <person name="Novohradska S."/>
            <person name="Ferling I."/>
            <person name="Riege K."/>
            <person name="Groth M."/>
            <person name="Westermann M."/>
            <person name="Marz M."/>
            <person name="Spaller T."/>
            <person name="Winckler T."/>
            <person name="Schaap P."/>
            <person name="Glockner G."/>
        </authorList>
    </citation>
    <scope>NUCLEOTIDE SEQUENCE [LARGE SCALE GENOMIC DNA]</scope>
    <source>
        <strain evidence="4 5">Jena</strain>
    </source>
</reference>
<dbReference type="InParanoid" id="A0A2P6NNW7"/>
<dbReference type="GO" id="GO:0050664">
    <property type="term" value="F:oxidoreductase activity, acting on NAD(P)H, oxygen as acceptor"/>
    <property type="evidence" value="ECO:0007669"/>
    <property type="project" value="TreeGrafter"/>
</dbReference>
<sequence length="244" mass="27095">MSRTVLITGVSKGIGLATATILLVTSFMYSPKLFRMSTKRKWLELQDRQKIQQVQAIFYFAISALRKEYPDRFLYIQGDVAKNEVQQRALDAAQNLGGLDSLVLNAEFDGMKTNLFSLVSLVQLTIPSIREKRGSIIFVSSGAATKSYAAWGAYGASKAALNHLCGTLGVEEQSITSISVRPGVVDSEMQREIREAGQQMSHVDQKRFHALFEGGELLSPTVPGWSLVYPSRSTVQVEYLPRWL</sequence>
<evidence type="ECO:0000313" key="5">
    <source>
        <dbReference type="Proteomes" id="UP000241769"/>
    </source>
</evidence>
<evidence type="ECO:0000256" key="3">
    <source>
        <dbReference type="SAM" id="Phobius"/>
    </source>
</evidence>
<protein>
    <submittedName>
        <fullName evidence="4">Uncharacterized protein</fullName>
    </submittedName>
</protein>
<dbReference type="InterPro" id="IPR002347">
    <property type="entry name" value="SDR_fam"/>
</dbReference>
<dbReference type="STRING" id="1890364.A0A2P6NNW7"/>